<dbReference type="SUPFAM" id="SSF51730">
    <property type="entry name" value="FAD-linked oxidoreductase"/>
    <property type="match status" value="1"/>
</dbReference>
<sequence>MENSSGPYRKKIDEMSDLMKDMLNLTKDLQLDFSNTQIAFADRSDKELNKTAWLFGLLNHQWLVGIGSKIGLAAIKLHLPFVQGAIKNTIFEQFCGGTTLLEAQKTIDRLQRSNIKTILDYGAEAKEDESELNHTMNENLRSIEFASKQSFVPIISTKLSGLGRFELLESVQAGVAFTEETKSEYKSILRRLDAICHAASTKGMSVFIDAEESWIQDTVDHLAEMMMKRYNTERAVVYTTCQMYRHDRLQYLYELYERAQKEGYLLGVKLVRGAYMEKERDRAEEMGYSSPIHATKEATDEAYNTALRFCINHHDKIASCNASHNTDSALLQAKLMVERNIPRNHPNLMFCQLYGMSDTLTFNLAAAGFNAAKYVVYGSVREVVPYLIRRAQENTSVTGDMSREYRLVADEIKRRGLKM</sequence>
<evidence type="ECO:0000256" key="1">
    <source>
        <dbReference type="ARBA" id="ARBA00023002"/>
    </source>
</evidence>
<feature type="domain" description="Proline dehydrogenase" evidence="2">
    <location>
        <begin position="103"/>
        <end position="402"/>
    </location>
</feature>
<dbReference type="GO" id="GO:0010133">
    <property type="term" value="P:L-proline catabolic process to L-glutamate"/>
    <property type="evidence" value="ECO:0007669"/>
    <property type="project" value="TreeGrafter"/>
</dbReference>
<dbReference type="Gene3D" id="3.20.20.220">
    <property type="match status" value="1"/>
</dbReference>
<proteinExistence type="predicted"/>
<dbReference type="KEGG" id="hhy:Halhy_6381"/>
<reference evidence="3 4" key="1">
    <citation type="journal article" date="2011" name="Stand. Genomic Sci.">
        <title>Complete genome sequence of Haliscomenobacter hydrossis type strain (O).</title>
        <authorList>
            <consortium name="US DOE Joint Genome Institute (JGI-PGF)"/>
            <person name="Daligault H."/>
            <person name="Lapidus A."/>
            <person name="Zeytun A."/>
            <person name="Nolan M."/>
            <person name="Lucas S."/>
            <person name="Del Rio T.G."/>
            <person name="Tice H."/>
            <person name="Cheng J.F."/>
            <person name="Tapia R."/>
            <person name="Han C."/>
            <person name="Goodwin L."/>
            <person name="Pitluck S."/>
            <person name="Liolios K."/>
            <person name="Pagani I."/>
            <person name="Ivanova N."/>
            <person name="Huntemann M."/>
            <person name="Mavromatis K."/>
            <person name="Mikhailova N."/>
            <person name="Pati A."/>
            <person name="Chen A."/>
            <person name="Palaniappan K."/>
            <person name="Land M."/>
            <person name="Hauser L."/>
            <person name="Brambilla E.M."/>
            <person name="Rohde M."/>
            <person name="Verbarg S."/>
            <person name="Goker M."/>
            <person name="Bristow J."/>
            <person name="Eisen J.A."/>
            <person name="Markowitz V."/>
            <person name="Hugenholtz P."/>
            <person name="Kyrpides N.C."/>
            <person name="Klenk H.P."/>
            <person name="Woyke T."/>
        </authorList>
    </citation>
    <scope>NUCLEOTIDE SEQUENCE [LARGE SCALE GENOMIC DNA]</scope>
    <source>
        <strain evidence="4">ATCC 27775 / DSM 1100 / LMG 10767 / O</strain>
    </source>
</reference>
<protein>
    <submittedName>
        <fullName evidence="3">Proline dehydrogenase</fullName>
    </submittedName>
</protein>
<reference key="2">
    <citation type="submission" date="2011-04" db="EMBL/GenBank/DDBJ databases">
        <title>Complete sequence of chromosome of Haliscomenobacter hydrossis DSM 1100.</title>
        <authorList>
            <consortium name="US DOE Joint Genome Institute (JGI-PGF)"/>
            <person name="Lucas S."/>
            <person name="Han J."/>
            <person name="Lapidus A."/>
            <person name="Bruce D."/>
            <person name="Goodwin L."/>
            <person name="Pitluck S."/>
            <person name="Peters L."/>
            <person name="Kyrpides N."/>
            <person name="Mavromatis K."/>
            <person name="Ivanova N."/>
            <person name="Ovchinnikova G."/>
            <person name="Pagani I."/>
            <person name="Daligault H."/>
            <person name="Detter J.C."/>
            <person name="Han C."/>
            <person name="Land M."/>
            <person name="Hauser L."/>
            <person name="Markowitz V."/>
            <person name="Cheng J.-F."/>
            <person name="Hugenholtz P."/>
            <person name="Woyke T."/>
            <person name="Wu D."/>
            <person name="Verbarg S."/>
            <person name="Frueling A."/>
            <person name="Brambilla E."/>
            <person name="Klenk H.-P."/>
            <person name="Eisen J.A."/>
        </authorList>
    </citation>
    <scope>NUCLEOTIDE SEQUENCE</scope>
    <source>
        <strain>DSM 1100</strain>
    </source>
</reference>
<dbReference type="Proteomes" id="UP000008461">
    <property type="component" value="Chromosome"/>
</dbReference>
<keyword evidence="4" id="KW-1185">Reference proteome</keyword>
<evidence type="ECO:0000313" key="4">
    <source>
        <dbReference type="Proteomes" id="UP000008461"/>
    </source>
</evidence>
<dbReference type="Pfam" id="PF01619">
    <property type="entry name" value="Pro_dh"/>
    <property type="match status" value="1"/>
</dbReference>
<dbReference type="PANTHER" id="PTHR13914">
    <property type="entry name" value="PROLINE OXIDASE"/>
    <property type="match status" value="1"/>
</dbReference>
<keyword evidence="1" id="KW-0560">Oxidoreductase</keyword>
<dbReference type="eggNOG" id="COG0506">
    <property type="taxonomic scope" value="Bacteria"/>
</dbReference>
<dbReference type="GO" id="GO:0004657">
    <property type="term" value="F:proline dehydrogenase activity"/>
    <property type="evidence" value="ECO:0007669"/>
    <property type="project" value="InterPro"/>
</dbReference>
<accession>F4KQ39</accession>
<dbReference type="PANTHER" id="PTHR13914:SF0">
    <property type="entry name" value="PROLINE DEHYDROGENASE 1, MITOCHONDRIAL"/>
    <property type="match status" value="1"/>
</dbReference>
<dbReference type="STRING" id="760192.Halhy_6381"/>
<dbReference type="AlphaFoldDB" id="F4KQ39"/>
<dbReference type="HOGENOM" id="CLU_018202_3_0_10"/>
<name>F4KQ39_HALH1</name>
<organism evidence="3 4">
    <name type="scientific">Haliscomenobacter hydrossis (strain ATCC 27775 / DSM 1100 / LMG 10767 / O)</name>
    <dbReference type="NCBI Taxonomy" id="760192"/>
    <lineage>
        <taxon>Bacteria</taxon>
        <taxon>Pseudomonadati</taxon>
        <taxon>Bacteroidota</taxon>
        <taxon>Saprospiria</taxon>
        <taxon>Saprospirales</taxon>
        <taxon>Haliscomenobacteraceae</taxon>
        <taxon>Haliscomenobacter</taxon>
    </lineage>
</organism>
<dbReference type="GO" id="GO:0071949">
    <property type="term" value="F:FAD binding"/>
    <property type="evidence" value="ECO:0007669"/>
    <property type="project" value="TreeGrafter"/>
</dbReference>
<evidence type="ECO:0000313" key="3">
    <source>
        <dbReference type="EMBL" id="AEE54200.1"/>
    </source>
</evidence>
<dbReference type="InterPro" id="IPR015659">
    <property type="entry name" value="Proline_oxidase"/>
</dbReference>
<evidence type="ECO:0000259" key="2">
    <source>
        <dbReference type="Pfam" id="PF01619"/>
    </source>
</evidence>
<dbReference type="InterPro" id="IPR002872">
    <property type="entry name" value="Proline_DH_dom"/>
</dbReference>
<dbReference type="InterPro" id="IPR029041">
    <property type="entry name" value="FAD-linked_oxidoreductase-like"/>
</dbReference>
<dbReference type="RefSeq" id="WP_013768720.1">
    <property type="nucleotide sequence ID" value="NC_015510.1"/>
</dbReference>
<dbReference type="EMBL" id="CP002691">
    <property type="protein sequence ID" value="AEE54200.1"/>
    <property type="molecule type" value="Genomic_DNA"/>
</dbReference>
<gene>
    <name evidence="3" type="ordered locus">Halhy_6381</name>
</gene>